<proteinExistence type="predicted"/>
<dbReference type="InterPro" id="IPR029063">
    <property type="entry name" value="SAM-dependent_MTases_sf"/>
</dbReference>
<dbReference type="Gene3D" id="3.40.50.150">
    <property type="entry name" value="Vaccinia Virus protein VP39"/>
    <property type="match status" value="1"/>
</dbReference>
<organism evidence="1 2">
    <name type="scientific">Sphingobium amiense</name>
    <dbReference type="NCBI Taxonomy" id="135719"/>
    <lineage>
        <taxon>Bacteria</taxon>
        <taxon>Pseudomonadati</taxon>
        <taxon>Pseudomonadota</taxon>
        <taxon>Alphaproteobacteria</taxon>
        <taxon>Sphingomonadales</taxon>
        <taxon>Sphingomonadaceae</taxon>
        <taxon>Sphingobium</taxon>
    </lineage>
</organism>
<name>A0A494W227_9SPHN</name>
<evidence type="ECO:0000313" key="2">
    <source>
        <dbReference type="Proteomes" id="UP000279959"/>
    </source>
</evidence>
<evidence type="ECO:0008006" key="3">
    <source>
        <dbReference type="Google" id="ProtNLM"/>
    </source>
</evidence>
<evidence type="ECO:0000313" key="1">
    <source>
        <dbReference type="EMBL" id="BBD97376.1"/>
    </source>
</evidence>
<dbReference type="KEGG" id="sami:SAMIE_1008770"/>
<sequence>MPDRPTLLPEFNSVLYRELHSDLAAFTAEEAKAHHATFGIDEGRIATLADTREGFLSEMVFKERGEILEIGPGCAPALDGISISYADLLDASALRARSQARGLDISNCPENIDYPDGLDAIDRTFDTLFSSHVIEYQPDLIGHLRMASRLLVPGGRYYLIVSDKRFSSDALLGESSIADIVQAHRPPRARHAMATAIEQRALATHNDPCRHWASDHGALDETAIRDQIRAAIRTYEDGEDHFIDARAWRFTPARFREILTMLRLLKLIELAPVRIYNTPRDRQEFCAVLEDCASERSA</sequence>
<accession>A0A494W227</accession>
<reference evidence="1 2" key="1">
    <citation type="submission" date="2018-05" db="EMBL/GenBank/DDBJ databases">
        <title>Complete Genome Sequence of the Nonylphenol-Degrading Bacterium Sphingobium amiense DSM 16289T.</title>
        <authorList>
            <person name="Ootsuka M."/>
            <person name="Nishizawa T."/>
            <person name="Ohta H."/>
        </authorList>
    </citation>
    <scope>NUCLEOTIDE SEQUENCE [LARGE SCALE GENOMIC DNA]</scope>
    <source>
        <strain evidence="1 2">DSM 16289</strain>
    </source>
</reference>
<keyword evidence="2" id="KW-1185">Reference proteome</keyword>
<dbReference type="Pfam" id="PF13489">
    <property type="entry name" value="Methyltransf_23"/>
    <property type="match status" value="1"/>
</dbReference>
<protein>
    <recommendedName>
        <fullName evidence="3">Class I SAM-dependent methyltransferase</fullName>
    </recommendedName>
</protein>
<dbReference type="AlphaFoldDB" id="A0A494W227"/>
<dbReference type="CDD" id="cd02440">
    <property type="entry name" value="AdoMet_MTases"/>
    <property type="match status" value="1"/>
</dbReference>
<dbReference type="Proteomes" id="UP000279959">
    <property type="component" value="Chromosome"/>
</dbReference>
<dbReference type="SUPFAM" id="SSF53335">
    <property type="entry name" value="S-adenosyl-L-methionine-dependent methyltransferases"/>
    <property type="match status" value="1"/>
</dbReference>
<dbReference type="EMBL" id="AP018664">
    <property type="protein sequence ID" value="BBD97376.1"/>
    <property type="molecule type" value="Genomic_DNA"/>
</dbReference>
<gene>
    <name evidence="1" type="ORF">SAMIE_1008770</name>
</gene>